<dbReference type="STRING" id="5217.A0A4Q1BPB8"/>
<organism evidence="2 3">
    <name type="scientific">Tremella mesenterica</name>
    <name type="common">Jelly fungus</name>
    <dbReference type="NCBI Taxonomy" id="5217"/>
    <lineage>
        <taxon>Eukaryota</taxon>
        <taxon>Fungi</taxon>
        <taxon>Dikarya</taxon>
        <taxon>Basidiomycota</taxon>
        <taxon>Agaricomycotina</taxon>
        <taxon>Tremellomycetes</taxon>
        <taxon>Tremellales</taxon>
        <taxon>Tremellaceae</taxon>
        <taxon>Tremella</taxon>
    </lineage>
</organism>
<accession>A0A4Q1BPB8</accession>
<dbReference type="Proteomes" id="UP000289152">
    <property type="component" value="Unassembled WGS sequence"/>
</dbReference>
<keyword evidence="3" id="KW-1185">Reference proteome</keyword>
<dbReference type="OrthoDB" id="2100128at2759"/>
<reference evidence="2 3" key="1">
    <citation type="submission" date="2016-06" db="EMBL/GenBank/DDBJ databases">
        <title>Evolution of pathogenesis and genome organization in the Tremellales.</title>
        <authorList>
            <person name="Cuomo C."/>
            <person name="Litvintseva A."/>
            <person name="Heitman J."/>
            <person name="Chen Y."/>
            <person name="Sun S."/>
            <person name="Springer D."/>
            <person name="Dromer F."/>
            <person name="Young S."/>
            <person name="Zeng Q."/>
            <person name="Chapman S."/>
            <person name="Gujja S."/>
            <person name="Saif S."/>
            <person name="Birren B."/>
        </authorList>
    </citation>
    <scope>NUCLEOTIDE SEQUENCE [LARGE SCALE GENOMIC DNA]</scope>
    <source>
        <strain evidence="2 3">ATCC 28783</strain>
    </source>
</reference>
<protein>
    <submittedName>
        <fullName evidence="2">Uncharacterized protein</fullName>
    </submittedName>
</protein>
<feature type="compositionally biased region" description="Polar residues" evidence="1">
    <location>
        <begin position="61"/>
        <end position="75"/>
    </location>
</feature>
<dbReference type="InParanoid" id="A0A4Q1BPB8"/>
<evidence type="ECO:0000313" key="3">
    <source>
        <dbReference type="Proteomes" id="UP000289152"/>
    </source>
</evidence>
<gene>
    <name evidence="2" type="ORF">M231_03004</name>
</gene>
<feature type="compositionally biased region" description="Low complexity" evidence="1">
    <location>
        <begin position="40"/>
        <end position="50"/>
    </location>
</feature>
<sequence>MQSYKPPHLRRPQAQLSGQPSASSTAPSRIINKPRYGPTASSSSLAAPASDLKPMRPRAASTEQDMLGNIQSVSRSGGDGAEGDALKDWKTQERYRRYIDQRIQKHYTTHSTPRHQPPNFANTEEMESLQSIVLLFRKLREGVVASHRTDDFSVEVFESSVRFCILAKNTGQLLSALSGLVPGLYLAVDSTRRKGKSKQQDSSALDNLADRISKIDLDSSSRRDAREEFASLLLLFHLVQDASSSTNFHSTLMELTNHQSRRLRTPFTHSQLNSIPPTQPQDPFLLRSALAYSIRAYHAVSVEHFSPLAYYALLDNPSASPYEKMILSWVESGIRERVWEVLKKTYLETSLEWGGRLLHLSLDQVESWAVNKGDKVESGRLKLR</sequence>
<dbReference type="VEuPathDB" id="FungiDB:TREMEDRAFT_65330"/>
<comment type="caution">
    <text evidence="2">The sequence shown here is derived from an EMBL/GenBank/DDBJ whole genome shotgun (WGS) entry which is preliminary data.</text>
</comment>
<dbReference type="AlphaFoldDB" id="A0A4Q1BPB8"/>
<feature type="region of interest" description="Disordered" evidence="1">
    <location>
        <begin position="1"/>
        <end position="84"/>
    </location>
</feature>
<evidence type="ECO:0000313" key="2">
    <source>
        <dbReference type="EMBL" id="RXK39650.1"/>
    </source>
</evidence>
<name>A0A4Q1BPB8_TREME</name>
<evidence type="ECO:0000256" key="1">
    <source>
        <dbReference type="SAM" id="MobiDB-lite"/>
    </source>
</evidence>
<dbReference type="PANTHER" id="PTHR39398">
    <property type="entry name" value="YALI0F14311P"/>
    <property type="match status" value="1"/>
</dbReference>
<feature type="compositionally biased region" description="Polar residues" evidence="1">
    <location>
        <begin position="14"/>
        <end position="27"/>
    </location>
</feature>
<dbReference type="EMBL" id="SDIL01000028">
    <property type="protein sequence ID" value="RXK39650.1"/>
    <property type="molecule type" value="Genomic_DNA"/>
</dbReference>
<proteinExistence type="predicted"/>
<dbReference type="PANTHER" id="PTHR39398:SF1">
    <property type="entry name" value="CSN8_PSMD8_EIF3K DOMAIN-CONTAINING PROTEIN"/>
    <property type="match status" value="1"/>
</dbReference>